<comment type="caution">
    <text evidence="3">The sequence shown here is derived from an EMBL/GenBank/DDBJ whole genome shotgun (WGS) entry which is preliminary data.</text>
</comment>
<organism evidence="3 4">
    <name type="scientific">Accumulibacter regalis</name>
    <dbReference type="NCBI Taxonomy" id="522306"/>
    <lineage>
        <taxon>Bacteria</taxon>
        <taxon>Pseudomonadati</taxon>
        <taxon>Pseudomonadota</taxon>
        <taxon>Betaproteobacteria</taxon>
        <taxon>Candidatus Accumulibacter</taxon>
    </lineage>
</organism>
<evidence type="ECO:0000259" key="2">
    <source>
        <dbReference type="Pfam" id="PF01734"/>
    </source>
</evidence>
<feature type="domain" description="PNPLA" evidence="2">
    <location>
        <begin position="7"/>
        <end position="196"/>
    </location>
</feature>
<keyword evidence="1" id="KW-0443">Lipid metabolism</keyword>
<sequence length="327" mass="37443">MTRYGFVASGGGYRSFYTEGVLVWLKRNEVPLVHITSTSSGNNIVVDYLLWDPQTEELPPVLTRTTRMNATDIFHIFSNFLGLRPQLLPTGTHLFTVNKDKCRKSLLLDEPERRALLGEHLETLRWDIRATNLSKRTGHFFKVNEILKTVDDASLDIFMDAFLAGITTIPYFKAITIDGDYFIEGGYLDNTPLRTLFEDDEVDEIIAVDFTDYDYHRELDKLYNSSTFSLPFTSIDTHLLVSDMQLSLPNARVFTQARLINDMLEAMGRRSVDIDGKRYYAKPVHVLRPKDLESMTISLQDSSAQKRYFELGQEEAATLFSRHDKGS</sequence>
<dbReference type="SUPFAM" id="SSF52151">
    <property type="entry name" value="FabD/lysophospholipase-like"/>
    <property type="match status" value="1"/>
</dbReference>
<reference evidence="3" key="1">
    <citation type="submission" date="2014-02" db="EMBL/GenBank/DDBJ databases">
        <title>Expanding our view of genomic diversity in Candidatus Accumulibacter clades.</title>
        <authorList>
            <person name="Skennerton C.T."/>
            <person name="Barr J.J."/>
            <person name="Slater F.R."/>
            <person name="Bond P.L."/>
            <person name="Tyson G.W."/>
        </authorList>
    </citation>
    <scope>NUCLEOTIDE SEQUENCE [LARGE SCALE GENOMIC DNA]</scope>
</reference>
<evidence type="ECO:0000256" key="1">
    <source>
        <dbReference type="ARBA" id="ARBA00023098"/>
    </source>
</evidence>
<protein>
    <recommendedName>
        <fullName evidence="2">PNPLA domain-containing protein</fullName>
    </recommendedName>
</protein>
<dbReference type="AlphaFoldDB" id="A0A011RII4"/>
<evidence type="ECO:0000313" key="3">
    <source>
        <dbReference type="EMBL" id="EXI90979.1"/>
    </source>
</evidence>
<dbReference type="GO" id="GO:0006629">
    <property type="term" value="P:lipid metabolic process"/>
    <property type="evidence" value="ECO:0007669"/>
    <property type="project" value="UniProtKB-KW"/>
</dbReference>
<dbReference type="eggNOG" id="COG1752">
    <property type="taxonomic scope" value="Bacteria"/>
</dbReference>
<dbReference type="InterPro" id="IPR002641">
    <property type="entry name" value="PNPLA_dom"/>
</dbReference>
<dbReference type="InterPro" id="IPR016035">
    <property type="entry name" value="Acyl_Trfase/lysoPLipase"/>
</dbReference>
<dbReference type="Gene3D" id="3.40.1090.10">
    <property type="entry name" value="Cytosolic phospholipase A2 catalytic domain"/>
    <property type="match status" value="1"/>
</dbReference>
<dbReference type="PATRIC" id="fig|1454004.3.peg.330"/>
<dbReference type="STRING" id="1454004.AW11_00320"/>
<dbReference type="EMBL" id="JEMY01000003">
    <property type="protein sequence ID" value="EXI90979.1"/>
    <property type="molecule type" value="Genomic_DNA"/>
</dbReference>
<accession>A0A011RII4</accession>
<gene>
    <name evidence="3" type="ORF">AW11_00320</name>
</gene>
<keyword evidence="4" id="KW-1185">Reference proteome</keyword>
<dbReference type="Proteomes" id="UP000022141">
    <property type="component" value="Unassembled WGS sequence"/>
</dbReference>
<dbReference type="Pfam" id="PF01734">
    <property type="entry name" value="Patatin"/>
    <property type="match status" value="1"/>
</dbReference>
<name>A0A011RII4_ACCRE</name>
<evidence type="ECO:0000313" key="4">
    <source>
        <dbReference type="Proteomes" id="UP000022141"/>
    </source>
</evidence>
<proteinExistence type="predicted"/>